<evidence type="ECO:0000256" key="9">
    <source>
        <dbReference type="ARBA" id="ARBA00004653"/>
    </source>
</evidence>
<dbReference type="GO" id="GO:0015439">
    <property type="term" value="F:ABC-type heme transporter activity"/>
    <property type="evidence" value="ECO:0007669"/>
    <property type="project" value="UniProtKB-EC"/>
</dbReference>
<evidence type="ECO:0000256" key="40">
    <source>
        <dbReference type="ARBA" id="ARBA00049398"/>
    </source>
</evidence>
<reference evidence="45" key="1">
    <citation type="submission" date="2022-11" db="UniProtKB">
        <authorList>
            <consortium name="EnsemblMetazoa"/>
        </authorList>
    </citation>
    <scope>IDENTIFICATION</scope>
</reference>
<comment type="catalytic activity">
    <reaction evidence="37">
        <text>pheophorbide a(in) + ATP + H2O = pheophorbide a(out) + ADP + phosphate + H(+)</text>
        <dbReference type="Rhea" id="RHEA:61360"/>
        <dbReference type="ChEBI" id="CHEBI:15377"/>
        <dbReference type="ChEBI" id="CHEBI:15378"/>
        <dbReference type="ChEBI" id="CHEBI:30616"/>
        <dbReference type="ChEBI" id="CHEBI:43474"/>
        <dbReference type="ChEBI" id="CHEBI:58687"/>
        <dbReference type="ChEBI" id="CHEBI:456216"/>
    </reaction>
    <physiologicalReaction direction="left-to-right" evidence="37">
        <dbReference type="Rhea" id="RHEA:61361"/>
    </physiologicalReaction>
</comment>
<feature type="transmembrane region" description="Helical" evidence="42">
    <location>
        <begin position="231"/>
        <end position="249"/>
    </location>
</feature>
<dbReference type="GO" id="GO:0031901">
    <property type="term" value="C:early endosome membrane"/>
    <property type="evidence" value="ECO:0007669"/>
    <property type="project" value="UniProtKB-SubCell"/>
</dbReference>
<keyword evidence="15 42" id="KW-0812">Transmembrane</keyword>
<accession>A0A913YY54</accession>
<dbReference type="InterPro" id="IPR011527">
    <property type="entry name" value="ABC1_TM_dom"/>
</dbReference>
<evidence type="ECO:0000256" key="34">
    <source>
        <dbReference type="ARBA" id="ARBA00047753"/>
    </source>
</evidence>
<comment type="catalytic activity">
    <reaction evidence="36">
        <text>protoporphyrin IX(in) + ATP + H2O = protoporphyrin IX(out) + ADP + phosphate + H(+)</text>
        <dbReference type="Rhea" id="RHEA:61336"/>
        <dbReference type="ChEBI" id="CHEBI:15377"/>
        <dbReference type="ChEBI" id="CHEBI:15378"/>
        <dbReference type="ChEBI" id="CHEBI:30616"/>
        <dbReference type="ChEBI" id="CHEBI:43474"/>
        <dbReference type="ChEBI" id="CHEBI:57306"/>
        <dbReference type="ChEBI" id="CHEBI:456216"/>
    </reaction>
    <physiologicalReaction direction="left-to-right" evidence="36">
        <dbReference type="Rhea" id="RHEA:61337"/>
    </physiologicalReaction>
</comment>
<dbReference type="Gene3D" id="1.20.1560.10">
    <property type="entry name" value="ABC transporter type 1, transmembrane domain"/>
    <property type="match status" value="1"/>
</dbReference>
<evidence type="ECO:0000256" key="12">
    <source>
        <dbReference type="ARBA" id="ARBA00022448"/>
    </source>
</evidence>
<keyword evidence="24" id="KW-0496">Mitochondrion</keyword>
<keyword evidence="46" id="KW-1185">Reference proteome</keyword>
<evidence type="ECO:0000256" key="38">
    <source>
        <dbReference type="ARBA" id="ARBA00048510"/>
    </source>
</evidence>
<evidence type="ECO:0000256" key="29">
    <source>
        <dbReference type="ARBA" id="ARBA00024363"/>
    </source>
</evidence>
<evidence type="ECO:0000313" key="46">
    <source>
        <dbReference type="Proteomes" id="UP000887568"/>
    </source>
</evidence>
<feature type="transmembrane region" description="Helical" evidence="42">
    <location>
        <begin position="124"/>
        <end position="144"/>
    </location>
</feature>
<evidence type="ECO:0000256" key="19">
    <source>
        <dbReference type="ARBA" id="ARBA00022824"/>
    </source>
</evidence>
<evidence type="ECO:0000259" key="44">
    <source>
        <dbReference type="PROSITE" id="PS50929"/>
    </source>
</evidence>
<feature type="region of interest" description="Disordered" evidence="41">
    <location>
        <begin position="877"/>
        <end position="904"/>
    </location>
</feature>
<feature type="transmembrane region" description="Helical" evidence="42">
    <location>
        <begin position="82"/>
        <end position="103"/>
    </location>
</feature>
<dbReference type="GO" id="GO:0016887">
    <property type="term" value="F:ATP hydrolysis activity"/>
    <property type="evidence" value="ECO:0007669"/>
    <property type="project" value="InterPro"/>
</dbReference>
<dbReference type="InterPro" id="IPR036640">
    <property type="entry name" value="ABC1_TM_sf"/>
</dbReference>
<keyword evidence="17" id="KW-0967">Endosome</keyword>
<evidence type="ECO:0000256" key="41">
    <source>
        <dbReference type="SAM" id="MobiDB-lite"/>
    </source>
</evidence>
<dbReference type="GO" id="GO:0005789">
    <property type="term" value="C:endoplasmic reticulum membrane"/>
    <property type="evidence" value="ECO:0007669"/>
    <property type="project" value="UniProtKB-SubCell"/>
</dbReference>
<evidence type="ECO:0000313" key="45">
    <source>
        <dbReference type="EnsemblMetazoa" id="XP_038044684.1"/>
    </source>
</evidence>
<evidence type="ECO:0000256" key="13">
    <source>
        <dbReference type="ARBA" id="ARBA00022475"/>
    </source>
</evidence>
<dbReference type="OrthoDB" id="6500128at2759"/>
<dbReference type="CDD" id="cd18581">
    <property type="entry name" value="ABC_6TM_ABCB6"/>
    <property type="match status" value="1"/>
</dbReference>
<dbReference type="GO" id="GO:0005886">
    <property type="term" value="C:plasma membrane"/>
    <property type="evidence" value="ECO:0007669"/>
    <property type="project" value="UniProtKB-SubCell"/>
</dbReference>
<keyword evidence="21" id="KW-1278">Translocase</keyword>
<keyword evidence="18" id="KW-1000">Mitochondrion outer membrane</keyword>
<keyword evidence="12" id="KW-0813">Transport</keyword>
<evidence type="ECO:0000256" key="35">
    <source>
        <dbReference type="ARBA" id="ARBA00047789"/>
    </source>
</evidence>
<comment type="catalytic activity">
    <reaction evidence="39">
        <text>coproporphyrin III(in) + ATP + H2O = coproporphyrin III(out) + ADP + phosphate + H(+)</text>
        <dbReference type="Rhea" id="RHEA:66664"/>
        <dbReference type="ChEBI" id="CHEBI:15377"/>
        <dbReference type="ChEBI" id="CHEBI:15378"/>
        <dbReference type="ChEBI" id="CHEBI:30616"/>
        <dbReference type="ChEBI" id="CHEBI:43474"/>
        <dbReference type="ChEBI" id="CHEBI:131725"/>
        <dbReference type="ChEBI" id="CHEBI:456216"/>
    </reaction>
    <physiologicalReaction direction="left-to-right" evidence="39">
        <dbReference type="Rhea" id="RHEA:66665"/>
    </physiologicalReaction>
</comment>
<evidence type="ECO:0000256" key="30">
    <source>
        <dbReference type="ARBA" id="ARBA00024385"/>
    </source>
</evidence>
<evidence type="ECO:0000256" key="21">
    <source>
        <dbReference type="ARBA" id="ARBA00022967"/>
    </source>
</evidence>
<dbReference type="OMA" id="YYGAEHY"/>
<protein>
    <recommendedName>
        <fullName evidence="31">ATP-binding cassette sub-family B member 6</fullName>
        <ecNumber evidence="30">7.6.2.5</ecNumber>
    </recommendedName>
    <alternativeName>
        <fullName evidence="32">ABC-type heme transporter ABCB6</fullName>
    </alternativeName>
</protein>
<keyword evidence="14" id="KW-0964">Secreted</keyword>
<dbReference type="RefSeq" id="XP_038044684.1">
    <property type="nucleotide sequence ID" value="XM_038188756.1"/>
</dbReference>
<evidence type="ECO:0000256" key="42">
    <source>
        <dbReference type="SAM" id="Phobius"/>
    </source>
</evidence>
<dbReference type="PROSITE" id="PS50893">
    <property type="entry name" value="ABC_TRANSPORTER_2"/>
    <property type="match status" value="1"/>
</dbReference>
<keyword evidence="13" id="KW-1003">Cell membrane</keyword>
<comment type="similarity">
    <text evidence="29">Belongs to the ABC transporter superfamily. ABCB family. Heavy Metal importer (TC 3.A.1.210) subfamily.</text>
</comment>
<dbReference type="SMART" id="SM00382">
    <property type="entry name" value="AAA"/>
    <property type="match status" value="1"/>
</dbReference>
<keyword evidence="27" id="KW-0458">Lysosome</keyword>
<dbReference type="EnsemblMetazoa" id="XM_038188756.1">
    <property type="protein sequence ID" value="XP_038044684.1"/>
    <property type="gene ID" value="LOC119719340"/>
</dbReference>
<comment type="catalytic activity">
    <reaction evidence="34">
        <text>coproporphyrinogen III(in) + ATP + H2O = coproporphyrinogen III(out) + ADP + phosphate + H(+)</text>
        <dbReference type="Rhea" id="RHEA:66680"/>
        <dbReference type="ChEBI" id="CHEBI:15377"/>
        <dbReference type="ChEBI" id="CHEBI:15378"/>
        <dbReference type="ChEBI" id="CHEBI:30616"/>
        <dbReference type="ChEBI" id="CHEBI:43474"/>
        <dbReference type="ChEBI" id="CHEBI:57309"/>
        <dbReference type="ChEBI" id="CHEBI:456216"/>
    </reaction>
    <physiologicalReaction direction="left-to-right" evidence="34">
        <dbReference type="Rhea" id="RHEA:66681"/>
    </physiologicalReaction>
</comment>
<evidence type="ECO:0000256" key="6">
    <source>
        <dbReference type="ARBA" id="ARBA00004477"/>
    </source>
</evidence>
<dbReference type="GO" id="GO:0020037">
    <property type="term" value="F:heme binding"/>
    <property type="evidence" value="ECO:0007669"/>
    <property type="project" value="TreeGrafter"/>
</dbReference>
<evidence type="ECO:0000256" key="37">
    <source>
        <dbReference type="ARBA" id="ARBA00048455"/>
    </source>
</evidence>
<evidence type="ECO:0000256" key="31">
    <source>
        <dbReference type="ARBA" id="ARBA00024439"/>
    </source>
</evidence>
<evidence type="ECO:0000256" key="2">
    <source>
        <dbReference type="ARBA" id="ARBA00004333"/>
    </source>
</evidence>
<dbReference type="GO" id="GO:0005576">
    <property type="term" value="C:extracellular region"/>
    <property type="evidence" value="ECO:0007669"/>
    <property type="project" value="UniProtKB-SubCell"/>
</dbReference>
<dbReference type="GO" id="GO:0005765">
    <property type="term" value="C:lysosomal membrane"/>
    <property type="evidence" value="ECO:0007669"/>
    <property type="project" value="UniProtKB-SubCell"/>
</dbReference>
<dbReference type="SUPFAM" id="SSF90123">
    <property type="entry name" value="ABC transporter transmembrane region"/>
    <property type="match status" value="1"/>
</dbReference>
<keyword evidence="19" id="KW-0256">Endoplasmic reticulum</keyword>
<evidence type="ECO:0000256" key="5">
    <source>
        <dbReference type="ARBA" id="ARBA00004414"/>
    </source>
</evidence>
<feature type="domain" description="ABC transmembrane type-1" evidence="44">
    <location>
        <begin position="316"/>
        <end position="609"/>
    </location>
</feature>
<evidence type="ECO:0000256" key="1">
    <source>
        <dbReference type="ARBA" id="ARBA00004146"/>
    </source>
</evidence>
<evidence type="ECO:0000256" key="22">
    <source>
        <dbReference type="ARBA" id="ARBA00022989"/>
    </source>
</evidence>
<dbReference type="InterPro" id="IPR032410">
    <property type="entry name" value="ABCB6_N"/>
</dbReference>
<dbReference type="SUPFAM" id="SSF52540">
    <property type="entry name" value="P-loop containing nucleoside triphosphate hydrolases"/>
    <property type="match status" value="1"/>
</dbReference>
<feature type="transmembrane region" description="Helical" evidence="42">
    <location>
        <begin position="354"/>
        <end position="379"/>
    </location>
</feature>
<evidence type="ECO:0000256" key="15">
    <source>
        <dbReference type="ARBA" id="ARBA00022692"/>
    </source>
</evidence>
<evidence type="ECO:0000256" key="28">
    <source>
        <dbReference type="ARBA" id="ARBA00024320"/>
    </source>
</evidence>
<dbReference type="InterPro" id="IPR027417">
    <property type="entry name" value="P-loop_NTPase"/>
</dbReference>
<feature type="transmembrane region" description="Helical" evidence="42">
    <location>
        <begin position="547"/>
        <end position="573"/>
    </location>
</feature>
<feature type="transmembrane region" description="Helical" evidence="42">
    <location>
        <begin position="196"/>
        <end position="219"/>
    </location>
</feature>
<evidence type="ECO:0000256" key="17">
    <source>
        <dbReference type="ARBA" id="ARBA00022753"/>
    </source>
</evidence>
<evidence type="ECO:0000256" key="39">
    <source>
        <dbReference type="ARBA" id="ARBA00048636"/>
    </source>
</evidence>
<dbReference type="GeneID" id="119719340"/>
<comment type="subunit">
    <text evidence="11">Homodimer.</text>
</comment>
<dbReference type="AlphaFoldDB" id="A0A913YY54"/>
<evidence type="ECO:0000256" key="24">
    <source>
        <dbReference type="ARBA" id="ARBA00023128"/>
    </source>
</evidence>
<evidence type="ECO:0000256" key="32">
    <source>
        <dbReference type="ARBA" id="ARBA00031413"/>
    </source>
</evidence>
<evidence type="ECO:0000256" key="33">
    <source>
        <dbReference type="ARBA" id="ARBA00047649"/>
    </source>
</evidence>
<keyword evidence="22 42" id="KW-1133">Transmembrane helix</keyword>
<dbReference type="InterPro" id="IPR003593">
    <property type="entry name" value="AAA+_ATPase"/>
</dbReference>
<dbReference type="Gene3D" id="3.40.50.300">
    <property type="entry name" value="P-loop containing nucleotide triphosphate hydrolases"/>
    <property type="match status" value="1"/>
</dbReference>
<dbReference type="PROSITE" id="PS50929">
    <property type="entry name" value="ABC_TM1F"/>
    <property type="match status" value="1"/>
</dbReference>
<evidence type="ECO:0000256" key="23">
    <source>
        <dbReference type="ARBA" id="ARBA00023034"/>
    </source>
</evidence>
<evidence type="ECO:0000256" key="16">
    <source>
        <dbReference type="ARBA" id="ARBA00022741"/>
    </source>
</evidence>
<dbReference type="InterPro" id="IPR003439">
    <property type="entry name" value="ABC_transporter-like_ATP-bd"/>
</dbReference>
<comment type="catalytic activity">
    <reaction evidence="38">
        <text>uroporphyrin III(in) + ATP + H2O = uroporphyrin III(out) + ADP + phosphate + H(+)</text>
        <dbReference type="Rhea" id="RHEA:66776"/>
        <dbReference type="ChEBI" id="CHEBI:15377"/>
        <dbReference type="ChEBI" id="CHEBI:15378"/>
        <dbReference type="ChEBI" id="CHEBI:30616"/>
        <dbReference type="ChEBI" id="CHEBI:43474"/>
        <dbReference type="ChEBI" id="CHEBI:167479"/>
        <dbReference type="ChEBI" id="CHEBI:456216"/>
    </reaction>
    <physiologicalReaction direction="left-to-right" evidence="38">
        <dbReference type="Rhea" id="RHEA:66777"/>
    </physiologicalReaction>
</comment>
<proteinExistence type="inferred from homology"/>
<feature type="transmembrane region" description="Helical" evidence="42">
    <location>
        <begin position="436"/>
        <end position="459"/>
    </location>
</feature>
<comment type="catalytic activity">
    <reaction evidence="35">
        <text>uroporphyrin I(in) + ATP + H2O = uroporphyrin I(out) + ADP + phosphate + H(+)</text>
        <dbReference type="Rhea" id="RHEA:66772"/>
        <dbReference type="ChEBI" id="CHEBI:15377"/>
        <dbReference type="ChEBI" id="CHEBI:15378"/>
        <dbReference type="ChEBI" id="CHEBI:30616"/>
        <dbReference type="ChEBI" id="CHEBI:43474"/>
        <dbReference type="ChEBI" id="CHEBI:167480"/>
        <dbReference type="ChEBI" id="CHEBI:456216"/>
    </reaction>
    <physiologicalReaction direction="left-to-right" evidence="35">
        <dbReference type="Rhea" id="RHEA:66773"/>
    </physiologicalReaction>
</comment>
<dbReference type="CTD" id="10058"/>
<dbReference type="GO" id="GO:0005741">
    <property type="term" value="C:mitochondrial outer membrane"/>
    <property type="evidence" value="ECO:0007669"/>
    <property type="project" value="UniProtKB-SubCell"/>
</dbReference>
<dbReference type="GO" id="GO:0032585">
    <property type="term" value="C:multivesicular body membrane"/>
    <property type="evidence" value="ECO:0007669"/>
    <property type="project" value="UniProtKB-SubCell"/>
</dbReference>
<dbReference type="CDD" id="cd03253">
    <property type="entry name" value="ABCC_ATM1_transporter"/>
    <property type="match status" value="1"/>
</dbReference>
<keyword evidence="16" id="KW-0547">Nucleotide-binding</keyword>
<keyword evidence="20" id="KW-0067">ATP-binding</keyword>
<sequence length="904" mass="101976">MTCLQGKSSPILEIPLASCKQQRRGQYTSRICKIRGGLLDFCLRPSQVIDTMPNNTQFCPGSTSLVPVWVDNGLNRCFLDTVVTSVLLFLILVPGGVQILLFLRRAVLVEQRFRVRPLWFRLQVALSVLMVLQYGTRLAVLGVLGNEDDRVDLYGYMELSACFSMACYLISIVILTMERSRTMMSRRRQGHGFVLLLFWTLAFVNENLAFISWLSPHWWWGFDSEVQQAELSLWIVRYFCTLLLFAVGLRAPGLPRKSYTLLINEDGNEEQEVPLIATDDSTSRQKSTWADAWTKTKMVFPYVWPKGHYLLQLRIVLCIFILVAARVVNVYVPVLHGEIVDALTPIAKGDRVQFPWQLISIYVSLKFLQGSGSAGIGLLSNARAFIWIKVSQYTTKSIMVRLFGHLHSLSLKWHLNRKTGEVLRMMDRGTTSINSLLSYIIFQIVPTIADIVVAIVYFITAFNAWFGLIVLVTMTFYIAATIAVTEWRTKYRREMNLGDNKMKQKAVDSLLNFETVKYYGNEDFEVSVYDESITSYQRSEWKSIASLVLLNSAQNIIITSGLLVGSLLCAYYVSETKLTVGDYVLFASYIIQLYGPLNYFGTYYRMIQQAFIDMENMIDLLKEKQDVADFPDAKDLQVKKGVVEFDNVSFAYNVEKPILKGVSFAVQSGQTVALVGPSGAGKSTIIRLLFRFYDIQDGQIRIDGQDIKKVSQHSLRKVVGVVPQDTVLFNNDIRYNISYGKIGSSEEEVSTAAEAADIHTRILSFPDKYKTVVGERGLKLSGGEKQRVAIARTILKAPEFVLLDEATSALDTKTERNIQSSLANVCANRTTIVVAHRLSTVIGADQILVLQEGHIIERGRHEDLLQLNGVYADMWLQQQQAEEEDENKSGDEDDSTGSGPEKLD</sequence>
<dbReference type="GO" id="GO:0005524">
    <property type="term" value="F:ATP binding"/>
    <property type="evidence" value="ECO:0007669"/>
    <property type="project" value="UniProtKB-KW"/>
</dbReference>
<dbReference type="FunFam" id="3.40.50.300:FF:000186">
    <property type="entry name" value="ATP-binding cassette sub-family B member 7, mitochondrial"/>
    <property type="match status" value="1"/>
</dbReference>
<dbReference type="GO" id="GO:0000139">
    <property type="term" value="C:Golgi membrane"/>
    <property type="evidence" value="ECO:0007669"/>
    <property type="project" value="UniProtKB-SubCell"/>
</dbReference>
<keyword evidence="26" id="KW-1015">Disulfide bond</keyword>
<feature type="transmembrane region" description="Helical" evidence="42">
    <location>
        <begin position="465"/>
        <end position="485"/>
    </location>
</feature>
<dbReference type="PANTHER" id="PTHR24221">
    <property type="entry name" value="ATP-BINDING CASSETTE SUB-FAMILY B"/>
    <property type="match status" value="1"/>
</dbReference>
<evidence type="ECO:0000256" key="36">
    <source>
        <dbReference type="ARBA" id="ARBA00048309"/>
    </source>
</evidence>
<evidence type="ECO:0000256" key="11">
    <source>
        <dbReference type="ARBA" id="ARBA00011738"/>
    </source>
</evidence>
<evidence type="ECO:0000256" key="8">
    <source>
        <dbReference type="ARBA" id="ARBA00004651"/>
    </source>
</evidence>
<evidence type="ECO:0000256" key="3">
    <source>
        <dbReference type="ARBA" id="ARBA00004337"/>
    </source>
</evidence>
<comment type="subcellular location">
    <subcellularLocation>
        <location evidence="8">Cell membrane</location>
        <topology evidence="8">Multi-pass membrane protein</topology>
    </subcellularLocation>
    <subcellularLocation>
        <location evidence="1">Early endosome membrane</location>
    </subcellularLocation>
    <subcellularLocation>
        <location evidence="6">Endoplasmic reticulum membrane</location>
        <topology evidence="6">Multi-pass membrane protein</topology>
    </subcellularLocation>
    <subcellularLocation>
        <location evidence="3">Endosome membrane</location>
        <topology evidence="3">Multi-pass membrane protein</topology>
    </subcellularLocation>
    <subcellularLocation>
        <location evidence="2">Endosome</location>
        <location evidence="2">Multivesicular body membrane</location>
    </subcellularLocation>
    <subcellularLocation>
        <location evidence="9">Golgi apparatus membrane</location>
        <topology evidence="9">Multi-pass membrane protein</topology>
    </subcellularLocation>
    <subcellularLocation>
        <location evidence="5">Late endosome membrane</location>
    </subcellularLocation>
    <subcellularLocation>
        <location evidence="10">Lysosome membrane</location>
    </subcellularLocation>
    <subcellularLocation>
        <location evidence="28">Melanosome membrane</location>
    </subcellularLocation>
    <subcellularLocation>
        <location evidence="4">Mitochondrion outer membrane</location>
        <topology evidence="4">Multi-pass membrane protein</topology>
    </subcellularLocation>
    <subcellularLocation>
        <location evidence="7">Secreted</location>
        <location evidence="7">Extracellular exosome</location>
    </subcellularLocation>
</comment>
<evidence type="ECO:0000256" key="4">
    <source>
        <dbReference type="ARBA" id="ARBA00004374"/>
    </source>
</evidence>
<keyword evidence="23" id="KW-0333">Golgi apparatus</keyword>
<feature type="compositionally biased region" description="Acidic residues" evidence="41">
    <location>
        <begin position="881"/>
        <end position="895"/>
    </location>
</feature>
<evidence type="ECO:0000256" key="18">
    <source>
        <dbReference type="ARBA" id="ARBA00022787"/>
    </source>
</evidence>
<evidence type="ECO:0000256" key="20">
    <source>
        <dbReference type="ARBA" id="ARBA00022840"/>
    </source>
</evidence>
<feature type="transmembrane region" description="Helical" evidence="42">
    <location>
        <begin position="585"/>
        <end position="604"/>
    </location>
</feature>
<dbReference type="FunFam" id="1.20.1560.10:FF:000022">
    <property type="entry name" value="ATP-binding cassette sub-family B member 6, mitochondrial"/>
    <property type="match status" value="1"/>
</dbReference>
<keyword evidence="25 42" id="KW-0472">Membrane</keyword>
<organism evidence="45 46">
    <name type="scientific">Patiria miniata</name>
    <name type="common">Bat star</name>
    <name type="synonym">Asterina miniata</name>
    <dbReference type="NCBI Taxonomy" id="46514"/>
    <lineage>
        <taxon>Eukaryota</taxon>
        <taxon>Metazoa</taxon>
        <taxon>Echinodermata</taxon>
        <taxon>Eleutherozoa</taxon>
        <taxon>Asterozoa</taxon>
        <taxon>Asteroidea</taxon>
        <taxon>Valvatacea</taxon>
        <taxon>Valvatida</taxon>
        <taxon>Asterinidae</taxon>
        <taxon>Patiria</taxon>
    </lineage>
</organism>
<dbReference type="Pfam" id="PF00005">
    <property type="entry name" value="ABC_tran"/>
    <property type="match status" value="1"/>
</dbReference>
<dbReference type="PANTHER" id="PTHR24221:SF654">
    <property type="entry name" value="ATP-BINDING CASSETTE SUB-FAMILY B MEMBER 6"/>
    <property type="match status" value="1"/>
</dbReference>
<evidence type="ECO:0000256" key="27">
    <source>
        <dbReference type="ARBA" id="ARBA00023228"/>
    </source>
</evidence>
<dbReference type="EC" id="7.6.2.5" evidence="30"/>
<evidence type="ECO:0000256" key="14">
    <source>
        <dbReference type="ARBA" id="ARBA00022525"/>
    </source>
</evidence>
<dbReference type="InterPro" id="IPR039421">
    <property type="entry name" value="Type_1_exporter"/>
</dbReference>
<evidence type="ECO:0000256" key="26">
    <source>
        <dbReference type="ARBA" id="ARBA00023157"/>
    </source>
</evidence>
<evidence type="ECO:0000259" key="43">
    <source>
        <dbReference type="PROSITE" id="PS50893"/>
    </source>
</evidence>
<feature type="transmembrane region" description="Helical" evidence="42">
    <location>
        <begin position="315"/>
        <end position="334"/>
    </location>
</feature>
<dbReference type="Proteomes" id="UP000887568">
    <property type="component" value="Unplaced"/>
</dbReference>
<dbReference type="Pfam" id="PF16185">
    <property type="entry name" value="MTABC_N"/>
    <property type="match status" value="1"/>
</dbReference>
<feature type="transmembrane region" description="Helical" evidence="42">
    <location>
        <begin position="156"/>
        <end position="175"/>
    </location>
</feature>
<evidence type="ECO:0000256" key="25">
    <source>
        <dbReference type="ARBA" id="ARBA00023136"/>
    </source>
</evidence>
<feature type="domain" description="ABC transporter" evidence="43">
    <location>
        <begin position="643"/>
        <end position="877"/>
    </location>
</feature>
<dbReference type="PROSITE" id="PS00211">
    <property type="entry name" value="ABC_TRANSPORTER_1"/>
    <property type="match status" value="1"/>
</dbReference>
<comment type="catalytic activity">
    <reaction evidence="33">
        <text>heme b(in) + ATP + H2O = heme b(out) + ADP + phosphate + H(+)</text>
        <dbReference type="Rhea" id="RHEA:19261"/>
        <dbReference type="ChEBI" id="CHEBI:15377"/>
        <dbReference type="ChEBI" id="CHEBI:15378"/>
        <dbReference type="ChEBI" id="CHEBI:30616"/>
        <dbReference type="ChEBI" id="CHEBI:43474"/>
        <dbReference type="ChEBI" id="CHEBI:60344"/>
        <dbReference type="ChEBI" id="CHEBI:456216"/>
        <dbReference type="EC" id="7.6.2.5"/>
    </reaction>
    <physiologicalReaction direction="left-to-right" evidence="33">
        <dbReference type="Rhea" id="RHEA:19262"/>
    </physiologicalReaction>
</comment>
<dbReference type="Pfam" id="PF00664">
    <property type="entry name" value="ABC_membrane"/>
    <property type="match status" value="1"/>
</dbReference>
<dbReference type="InterPro" id="IPR017871">
    <property type="entry name" value="ABC_transporter-like_CS"/>
</dbReference>
<evidence type="ECO:0000256" key="7">
    <source>
        <dbReference type="ARBA" id="ARBA00004550"/>
    </source>
</evidence>
<evidence type="ECO:0000256" key="10">
    <source>
        <dbReference type="ARBA" id="ARBA00004656"/>
    </source>
</evidence>
<comment type="catalytic activity">
    <reaction evidence="40">
        <text>coproporphyrin I(in) + ATP + H2O = coproporphyrin I(out) + ADP + phosphate + H(+)</text>
        <dbReference type="Rhea" id="RHEA:66768"/>
        <dbReference type="ChEBI" id="CHEBI:15377"/>
        <dbReference type="ChEBI" id="CHEBI:15378"/>
        <dbReference type="ChEBI" id="CHEBI:30616"/>
        <dbReference type="ChEBI" id="CHEBI:43474"/>
        <dbReference type="ChEBI" id="CHEBI:167478"/>
        <dbReference type="ChEBI" id="CHEBI:456216"/>
    </reaction>
    <physiologicalReaction direction="left-to-right" evidence="40">
        <dbReference type="Rhea" id="RHEA:66769"/>
    </physiologicalReaction>
</comment>
<name>A0A913YY54_PATMI</name>